<dbReference type="Pfam" id="PF00089">
    <property type="entry name" value="Trypsin"/>
    <property type="match status" value="1"/>
</dbReference>
<name>A0A4Y2NVJ9_ARAVE</name>
<accession>A0A4Y2NVJ9</accession>
<feature type="non-terminal residue" evidence="2">
    <location>
        <position position="1"/>
    </location>
</feature>
<dbReference type="AlphaFoldDB" id="A0A4Y2NVJ9"/>
<evidence type="ECO:0000313" key="2">
    <source>
        <dbReference type="EMBL" id="GBN43618.1"/>
    </source>
</evidence>
<dbReference type="SUPFAM" id="SSF50494">
    <property type="entry name" value="Trypsin-like serine proteases"/>
    <property type="match status" value="1"/>
</dbReference>
<dbReference type="GO" id="GO:0004252">
    <property type="term" value="F:serine-type endopeptidase activity"/>
    <property type="evidence" value="ECO:0007669"/>
    <property type="project" value="InterPro"/>
</dbReference>
<dbReference type="Proteomes" id="UP000499080">
    <property type="component" value="Unassembled WGS sequence"/>
</dbReference>
<dbReference type="EMBL" id="BGPR01211816">
    <property type="protein sequence ID" value="GBN43618.1"/>
    <property type="molecule type" value="Genomic_DNA"/>
</dbReference>
<protein>
    <recommendedName>
        <fullName evidence="1">Peptidase S1 domain-containing protein</fullName>
    </recommendedName>
</protein>
<dbReference type="InterPro" id="IPR043504">
    <property type="entry name" value="Peptidase_S1_PA_chymotrypsin"/>
</dbReference>
<dbReference type="GO" id="GO:0006508">
    <property type="term" value="P:proteolysis"/>
    <property type="evidence" value="ECO:0007669"/>
    <property type="project" value="InterPro"/>
</dbReference>
<dbReference type="Gene3D" id="2.40.10.10">
    <property type="entry name" value="Trypsin-like serine proteases"/>
    <property type="match status" value="1"/>
</dbReference>
<comment type="caution">
    <text evidence="2">The sequence shown here is derived from an EMBL/GenBank/DDBJ whole genome shotgun (WGS) entry which is preliminary data.</text>
</comment>
<organism evidence="2 3">
    <name type="scientific">Araneus ventricosus</name>
    <name type="common">Orbweaver spider</name>
    <name type="synonym">Epeira ventricosa</name>
    <dbReference type="NCBI Taxonomy" id="182803"/>
    <lineage>
        <taxon>Eukaryota</taxon>
        <taxon>Metazoa</taxon>
        <taxon>Ecdysozoa</taxon>
        <taxon>Arthropoda</taxon>
        <taxon>Chelicerata</taxon>
        <taxon>Arachnida</taxon>
        <taxon>Araneae</taxon>
        <taxon>Araneomorphae</taxon>
        <taxon>Entelegynae</taxon>
        <taxon>Araneoidea</taxon>
        <taxon>Araneidae</taxon>
        <taxon>Araneus</taxon>
    </lineage>
</organism>
<dbReference type="OrthoDB" id="6424418at2759"/>
<reference evidence="2 3" key="1">
    <citation type="journal article" date="2019" name="Sci. Rep.">
        <title>Orb-weaving spider Araneus ventricosus genome elucidates the spidroin gene catalogue.</title>
        <authorList>
            <person name="Kono N."/>
            <person name="Nakamura H."/>
            <person name="Ohtoshi R."/>
            <person name="Moran D.A.P."/>
            <person name="Shinohara A."/>
            <person name="Yoshida Y."/>
            <person name="Fujiwara M."/>
            <person name="Mori M."/>
            <person name="Tomita M."/>
            <person name="Arakawa K."/>
        </authorList>
    </citation>
    <scope>NUCLEOTIDE SEQUENCE [LARGE SCALE GENOMIC DNA]</scope>
</reference>
<keyword evidence="3" id="KW-1185">Reference proteome</keyword>
<evidence type="ECO:0000259" key="1">
    <source>
        <dbReference type="Pfam" id="PF00089"/>
    </source>
</evidence>
<evidence type="ECO:0000313" key="3">
    <source>
        <dbReference type="Proteomes" id="UP000499080"/>
    </source>
</evidence>
<sequence length="62" mass="6449">GDSGGPLVYEMGRNGQKIQVGIASYVNTIVGCGSKLGPAGFTRVSYFTDYIMNTATGKVCVV</sequence>
<proteinExistence type="predicted"/>
<dbReference type="InterPro" id="IPR009003">
    <property type="entry name" value="Peptidase_S1_PA"/>
</dbReference>
<gene>
    <name evidence="2" type="ORF">AVEN_50993_1</name>
</gene>
<feature type="domain" description="Peptidase S1" evidence="1">
    <location>
        <begin position="1"/>
        <end position="51"/>
    </location>
</feature>
<dbReference type="InterPro" id="IPR001254">
    <property type="entry name" value="Trypsin_dom"/>
</dbReference>